<dbReference type="Pfam" id="PF00561">
    <property type="entry name" value="Abhydrolase_1"/>
    <property type="match status" value="1"/>
</dbReference>
<protein>
    <submittedName>
        <fullName evidence="2">Alpha/beta hydrolase</fullName>
    </submittedName>
</protein>
<dbReference type="KEGG" id="sbf:JCM31447_20990"/>
<dbReference type="InterPro" id="IPR029058">
    <property type="entry name" value="AB_hydrolase_fold"/>
</dbReference>
<dbReference type="SUPFAM" id="SSF53474">
    <property type="entry name" value="alpha/beta-Hydrolases"/>
    <property type="match status" value="1"/>
</dbReference>
<keyword evidence="2" id="KW-0378">Hydrolase</keyword>
<dbReference type="RefSeq" id="WP_130609940.1">
    <property type="nucleotide sequence ID" value="NZ_AP019368.1"/>
</dbReference>
<organism evidence="2 3">
    <name type="scientific">Fluviispira sanaruensis</name>
    <dbReference type="NCBI Taxonomy" id="2493639"/>
    <lineage>
        <taxon>Bacteria</taxon>
        <taxon>Pseudomonadati</taxon>
        <taxon>Bdellovibrionota</taxon>
        <taxon>Oligoflexia</taxon>
        <taxon>Silvanigrellales</taxon>
        <taxon>Silvanigrellaceae</taxon>
        <taxon>Fluviispira</taxon>
    </lineage>
</organism>
<reference evidence="2 3" key="1">
    <citation type="submission" date="2018-12" db="EMBL/GenBank/DDBJ databases">
        <title>Rubrispira sanarue gen. nov., sp., nov., a member of the order Silvanigrellales, isolated from a brackish lake in Hamamatsu Japan.</title>
        <authorList>
            <person name="Maejima Y."/>
            <person name="Iino T."/>
            <person name="Muraguchi Y."/>
            <person name="Fukuda K."/>
            <person name="Nojiri H."/>
            <person name="Ohkuma M."/>
            <person name="Moriuchi R."/>
            <person name="Dohra H."/>
            <person name="Kimbara K."/>
            <person name="Shintani M."/>
        </authorList>
    </citation>
    <scope>NUCLEOTIDE SEQUENCE [LARGE SCALE GENOMIC DNA]</scope>
    <source>
        <strain evidence="2 3">RF1110005</strain>
    </source>
</reference>
<feature type="domain" description="AB hydrolase-1" evidence="1">
    <location>
        <begin position="27"/>
        <end position="265"/>
    </location>
</feature>
<evidence type="ECO:0000313" key="3">
    <source>
        <dbReference type="Proteomes" id="UP000291236"/>
    </source>
</evidence>
<dbReference type="AlphaFoldDB" id="A0A4P2VXC8"/>
<dbReference type="InterPro" id="IPR000073">
    <property type="entry name" value="AB_hydrolase_1"/>
</dbReference>
<keyword evidence="3" id="KW-1185">Reference proteome</keyword>
<dbReference type="Gene3D" id="3.40.50.1820">
    <property type="entry name" value="alpha/beta hydrolase"/>
    <property type="match status" value="1"/>
</dbReference>
<dbReference type="PANTHER" id="PTHR43798">
    <property type="entry name" value="MONOACYLGLYCEROL LIPASE"/>
    <property type="match status" value="1"/>
</dbReference>
<name>A0A4P2VXC8_FLUSA</name>
<evidence type="ECO:0000313" key="2">
    <source>
        <dbReference type="EMBL" id="BBH53652.1"/>
    </source>
</evidence>
<dbReference type="OrthoDB" id="9804723at2"/>
<dbReference type="InterPro" id="IPR000639">
    <property type="entry name" value="Epox_hydrolase-like"/>
</dbReference>
<dbReference type="PRINTS" id="PR00412">
    <property type="entry name" value="EPOXHYDRLASE"/>
</dbReference>
<dbReference type="PANTHER" id="PTHR43798:SF33">
    <property type="entry name" value="HYDROLASE, PUTATIVE (AFU_ORTHOLOGUE AFUA_2G14860)-RELATED"/>
    <property type="match status" value="1"/>
</dbReference>
<sequence length="277" mass="31807">MHLFQDCFTEVNRYKTRYWSVGEGSSVILLLHGFALSVEFWSENILEFSKNHKVIALDLLGFGLTDKPKTKPQLEEHPRFVFEFLQKLSIKKVKVVGHSMGGLIAIKFAQMHPEMVESLVLVGSAGFKREIPLHFSILSLPFVGEILVKPNKRGLASALRRNTFDKNIIKKDKIDLLYNMSLHPQMGKTLLWINRSAINLFGFKNKIIKTIKKEIHKLHMPVLIIWGREDSIIYVSHAQAGQELIKHAQVVIFENCGHLPQIEHPKKFNDLVLDFFS</sequence>
<dbReference type="InterPro" id="IPR050266">
    <property type="entry name" value="AB_hydrolase_sf"/>
</dbReference>
<dbReference type="GO" id="GO:0046464">
    <property type="term" value="P:acylglycerol catabolic process"/>
    <property type="evidence" value="ECO:0007669"/>
    <property type="project" value="TreeGrafter"/>
</dbReference>
<dbReference type="PRINTS" id="PR00111">
    <property type="entry name" value="ABHYDROLASE"/>
</dbReference>
<proteinExistence type="predicted"/>
<accession>A0A4P2VXC8</accession>
<gene>
    <name evidence="2" type="ORF">JCM31447_20990</name>
</gene>
<dbReference type="EMBL" id="AP019368">
    <property type="protein sequence ID" value="BBH53652.1"/>
    <property type="molecule type" value="Genomic_DNA"/>
</dbReference>
<evidence type="ECO:0000259" key="1">
    <source>
        <dbReference type="Pfam" id="PF00561"/>
    </source>
</evidence>
<dbReference type="GO" id="GO:0016020">
    <property type="term" value="C:membrane"/>
    <property type="evidence" value="ECO:0007669"/>
    <property type="project" value="TreeGrafter"/>
</dbReference>
<dbReference type="Proteomes" id="UP000291236">
    <property type="component" value="Chromosome"/>
</dbReference>
<dbReference type="GO" id="GO:0047372">
    <property type="term" value="F:monoacylglycerol lipase activity"/>
    <property type="evidence" value="ECO:0007669"/>
    <property type="project" value="TreeGrafter"/>
</dbReference>